<protein>
    <submittedName>
        <fullName evidence="1">Putative xaa-Pro aminopeptidase</fullName>
        <ecNumber evidence="1">3.4.11.9</ecNumber>
    </submittedName>
</protein>
<keyword evidence="1" id="KW-0645">Protease</keyword>
<dbReference type="InterPro" id="IPR050422">
    <property type="entry name" value="X-Pro_aminopeptidase_P"/>
</dbReference>
<dbReference type="GO" id="GO:0004177">
    <property type="term" value="F:aminopeptidase activity"/>
    <property type="evidence" value="ECO:0007669"/>
    <property type="project" value="UniProtKB-KW"/>
</dbReference>
<keyword evidence="2" id="KW-1185">Reference proteome</keyword>
<dbReference type="OMA" id="SHESTQI"/>
<dbReference type="Proteomes" id="UP000238479">
    <property type="component" value="Chromosome 2"/>
</dbReference>
<sequence>MLNSGSAIGISPWCILVDTAQNWERAFVKNQQKLVQTSTNLVDEVWKSLPPQEISPVFIHPLEFAGRFVADKLKDVRKKLFQVKAHSIIILALDEVCWLYNIRRTDVDYSLVVHAFAIVTLNSAFFYVDKRKVSSEVNSYLETNGIEVWDYKAVSADVSLLASNQLKPSIQGKGTETALAGNGTIKAEESNNDLIWANLGYCYYALYSKLNPDKVLFQQSSLALAKALKNPIELEGLKNAHIRDGTVVVQYHVWLDKQEMYGASGFFLEEETDKKKQSQVCFLD</sequence>
<keyword evidence="1" id="KW-0378">Hydrolase</keyword>
<reference evidence="1 2" key="1">
    <citation type="journal article" date="2018" name="Nat. Genet.">
        <title>The Rosa genome provides new insights in the design of modern roses.</title>
        <authorList>
            <person name="Bendahmane M."/>
        </authorList>
    </citation>
    <scope>NUCLEOTIDE SEQUENCE [LARGE SCALE GENOMIC DNA]</scope>
    <source>
        <strain evidence="2">cv. Old Blush</strain>
    </source>
</reference>
<dbReference type="PANTHER" id="PTHR43763">
    <property type="entry name" value="XAA-PRO AMINOPEPTIDASE 1"/>
    <property type="match status" value="1"/>
</dbReference>
<dbReference type="Gramene" id="PRQ47675">
    <property type="protein sequence ID" value="PRQ47675"/>
    <property type="gene ID" value="RchiOBHm_Chr2g0102301"/>
</dbReference>
<dbReference type="InterPro" id="IPR029149">
    <property type="entry name" value="Creatin/AminoP/Spt16_N"/>
</dbReference>
<dbReference type="PANTHER" id="PTHR43763:SF12">
    <property type="entry name" value="AMINOPEPTIDASE P1"/>
    <property type="match status" value="1"/>
</dbReference>
<evidence type="ECO:0000313" key="1">
    <source>
        <dbReference type="EMBL" id="PRQ47675.1"/>
    </source>
</evidence>
<dbReference type="STRING" id="74649.A0A2P6RML9"/>
<keyword evidence="1" id="KW-0031">Aminopeptidase</keyword>
<comment type="caution">
    <text evidence="1">The sequence shown here is derived from an EMBL/GenBank/DDBJ whole genome shotgun (WGS) entry which is preliminary data.</text>
</comment>
<proteinExistence type="predicted"/>
<dbReference type="Gene3D" id="3.40.350.10">
    <property type="entry name" value="Creatinase/prolidase N-terminal domain"/>
    <property type="match status" value="2"/>
</dbReference>
<dbReference type="FunFam" id="3.40.350.10:FF:000010">
    <property type="entry name" value="Probable Xaa-Pro aminopeptidase P"/>
    <property type="match status" value="1"/>
</dbReference>
<dbReference type="EMBL" id="PDCK01000040">
    <property type="protein sequence ID" value="PRQ47675.1"/>
    <property type="molecule type" value="Genomic_DNA"/>
</dbReference>
<dbReference type="Pfam" id="PF16189">
    <property type="entry name" value="Creatinase_N_2"/>
    <property type="match status" value="1"/>
</dbReference>
<gene>
    <name evidence="1" type="ORF">RchiOBHm_Chr2g0102301</name>
</gene>
<name>A0A2P6RML9_ROSCH</name>
<evidence type="ECO:0000313" key="2">
    <source>
        <dbReference type="Proteomes" id="UP000238479"/>
    </source>
</evidence>
<dbReference type="EC" id="3.4.11.9" evidence="1"/>
<accession>A0A2P6RML9</accession>
<organism evidence="1 2">
    <name type="scientific">Rosa chinensis</name>
    <name type="common">China rose</name>
    <dbReference type="NCBI Taxonomy" id="74649"/>
    <lineage>
        <taxon>Eukaryota</taxon>
        <taxon>Viridiplantae</taxon>
        <taxon>Streptophyta</taxon>
        <taxon>Embryophyta</taxon>
        <taxon>Tracheophyta</taxon>
        <taxon>Spermatophyta</taxon>
        <taxon>Magnoliopsida</taxon>
        <taxon>eudicotyledons</taxon>
        <taxon>Gunneridae</taxon>
        <taxon>Pentapetalae</taxon>
        <taxon>rosids</taxon>
        <taxon>fabids</taxon>
        <taxon>Rosales</taxon>
        <taxon>Rosaceae</taxon>
        <taxon>Rosoideae</taxon>
        <taxon>Rosoideae incertae sedis</taxon>
        <taxon>Rosa</taxon>
    </lineage>
</organism>
<dbReference type="AlphaFoldDB" id="A0A2P6RML9"/>